<feature type="transmembrane region" description="Helical" evidence="1">
    <location>
        <begin position="12"/>
        <end position="31"/>
    </location>
</feature>
<evidence type="ECO:0000313" key="3">
    <source>
        <dbReference type="Proteomes" id="UP000433104"/>
    </source>
</evidence>
<keyword evidence="1" id="KW-0472">Membrane</keyword>
<proteinExistence type="predicted"/>
<dbReference type="Proteomes" id="UP000433104">
    <property type="component" value="Unassembled WGS sequence"/>
</dbReference>
<evidence type="ECO:0000313" key="2">
    <source>
        <dbReference type="EMBL" id="MXO84861.1"/>
    </source>
</evidence>
<gene>
    <name evidence="2" type="ORF">GRI38_02280</name>
</gene>
<comment type="caution">
    <text evidence="2">The sequence shown here is derived from an EMBL/GenBank/DDBJ whole genome shotgun (WGS) entry which is preliminary data.</text>
</comment>
<reference evidence="2 3" key="1">
    <citation type="submission" date="2019-12" db="EMBL/GenBank/DDBJ databases">
        <title>Genomic-based taxomic classification of the family Erythrobacteraceae.</title>
        <authorList>
            <person name="Xu L."/>
        </authorList>
    </citation>
    <scope>NUCLEOTIDE SEQUENCE [LARGE SCALE GENOMIC DNA]</scope>
    <source>
        <strain evidence="2 3">MCCC 1A09962</strain>
    </source>
</reference>
<dbReference type="OrthoDB" id="7429013at2"/>
<sequence length="89" mass="9643">MADPLTLKQKVLFFAAALPFLISLGVAGYAINSGVLLGFGIAWPILQVFGYYSTLKMAKGDVAHPLFTTQIALHYIVLVLFVAIMSRVV</sequence>
<keyword evidence="1" id="KW-1133">Transmembrane helix</keyword>
<organism evidence="2 3">
    <name type="scientific">Parapontixanthobacter aurantiacus</name>
    <dbReference type="NCBI Taxonomy" id="1463599"/>
    <lineage>
        <taxon>Bacteria</taxon>
        <taxon>Pseudomonadati</taxon>
        <taxon>Pseudomonadota</taxon>
        <taxon>Alphaproteobacteria</taxon>
        <taxon>Sphingomonadales</taxon>
        <taxon>Erythrobacteraceae</taxon>
        <taxon>Parapontixanthobacter</taxon>
    </lineage>
</organism>
<dbReference type="EMBL" id="WTYW01000001">
    <property type="protein sequence ID" value="MXO84861.1"/>
    <property type="molecule type" value="Genomic_DNA"/>
</dbReference>
<feature type="transmembrane region" description="Helical" evidence="1">
    <location>
        <begin position="66"/>
        <end position="86"/>
    </location>
</feature>
<accession>A0A844Z8F0</accession>
<name>A0A844Z8F0_9SPHN</name>
<evidence type="ECO:0000256" key="1">
    <source>
        <dbReference type="SAM" id="Phobius"/>
    </source>
</evidence>
<protein>
    <submittedName>
        <fullName evidence="2">Pyridoxal phosphate biosynthetic protein</fullName>
    </submittedName>
</protein>
<keyword evidence="1" id="KW-0812">Transmembrane</keyword>
<keyword evidence="3" id="KW-1185">Reference proteome</keyword>
<dbReference type="RefSeq" id="WP_160681364.1">
    <property type="nucleotide sequence ID" value="NZ_WTYW01000001.1"/>
</dbReference>
<dbReference type="AlphaFoldDB" id="A0A844Z8F0"/>